<dbReference type="PANTHER" id="PTHR42776:SF27">
    <property type="entry name" value="DIPEPTIDYL PEPTIDASE FAMILY MEMBER 6"/>
    <property type="match status" value="1"/>
</dbReference>
<dbReference type="EMBL" id="BJTZ01000051">
    <property type="protein sequence ID" value="GEK15968.1"/>
    <property type="molecule type" value="Genomic_DNA"/>
</dbReference>
<dbReference type="InterPro" id="IPR023302">
    <property type="entry name" value="Pept_S9A_N"/>
</dbReference>
<evidence type="ECO:0000259" key="6">
    <source>
        <dbReference type="Pfam" id="PF02897"/>
    </source>
</evidence>
<dbReference type="PANTHER" id="PTHR42776">
    <property type="entry name" value="SERINE PEPTIDASE S9 FAMILY MEMBER"/>
    <property type="match status" value="1"/>
</dbReference>
<evidence type="ECO:0000256" key="4">
    <source>
        <dbReference type="SAM" id="SignalP"/>
    </source>
</evidence>
<organism evidence="7 8">
    <name type="scientific">Aliivibrio fischeri</name>
    <name type="common">Vibrio fischeri</name>
    <dbReference type="NCBI Taxonomy" id="668"/>
    <lineage>
        <taxon>Bacteria</taxon>
        <taxon>Pseudomonadati</taxon>
        <taxon>Pseudomonadota</taxon>
        <taxon>Gammaproteobacteria</taxon>
        <taxon>Vibrionales</taxon>
        <taxon>Vibrionaceae</taxon>
        <taxon>Aliivibrio</taxon>
    </lineage>
</organism>
<sequence length="648" mass="74158">MINKLNPQMLIIILSLGVVTTYSNAANNDRYSIKQCYEDIKKHDAIDFFETTTYMGSSFSPDNKSILLGSDKNGIFNLYEIDVNTGKESILTKFKSTTYPVSWFPNDKRILFTQDNSGNELYRLFIRETNGTITTLTNTENTRANFINFTNDGTFFYMTTNERDSQFMDLYRYNSDTYERSLVFENKHGFEIIDVSGDGRFVSLFKSISNKNSNTYILDLKNTTLKPILINDQKQLANYTPKTFSKDSKKLYYSTDSNSEFSQIWEYDIKSKKHNLIIKDNWDVNFIYFSKSGKYQVSGVNANSRTRITISDTTSGKKIIFPHNLPKGDIHSINFSRDEKTLSFYINSDISPSDLFVWNINKNSVKQLTQSLNSYINPKDLVNSKTVYFKSFDEVIIPGLLFKPKRNTTKHPAIIYVHGGPGGQSRKGYNPIFQHLINNGYAIFAVNNRGSSGYGKTFFHLDDKKHGEDDLKDIIYGKKYLESLDWIGSNKIGIMGDSYGGYMSVAALTFYPEEFDIGINIFGVTNWVRTLNSIPPWWEPFKKALYDEMGDPATDGKRHKAISPLFHTKNISRPLMVIQGANDPRVLKVESDELVENVKKNGTPIKYIVFNDEGHGFTKKSNRIKASKAYADFLNHYLPPLESKNCKL</sequence>
<evidence type="ECO:0000313" key="7">
    <source>
        <dbReference type="EMBL" id="GEK15968.1"/>
    </source>
</evidence>
<reference evidence="7 8" key="1">
    <citation type="submission" date="2019-07" db="EMBL/GenBank/DDBJ databases">
        <title>Whole genome shotgun sequence of Aliivibrio fischeri NBRC 101058.</title>
        <authorList>
            <person name="Hosoyama A."/>
            <person name="Uohara A."/>
            <person name="Ohji S."/>
            <person name="Ichikawa N."/>
        </authorList>
    </citation>
    <scope>NUCLEOTIDE SEQUENCE [LARGE SCALE GENOMIC DNA]</scope>
    <source>
        <strain evidence="7 8">NBRC 101058</strain>
    </source>
</reference>
<dbReference type="Proteomes" id="UP000321787">
    <property type="component" value="Unassembled WGS sequence"/>
</dbReference>
<keyword evidence="2" id="KW-0378">Hydrolase</keyword>
<accession>A0A510UMU6</accession>
<dbReference type="InterPro" id="IPR011042">
    <property type="entry name" value="6-blade_b-propeller_TolB-like"/>
</dbReference>
<feature type="domain" description="Peptidase S9 prolyl oligopeptidase catalytic" evidence="5">
    <location>
        <begin position="433"/>
        <end position="638"/>
    </location>
</feature>
<dbReference type="SUPFAM" id="SSF82171">
    <property type="entry name" value="DPP6 N-terminal domain-like"/>
    <property type="match status" value="1"/>
</dbReference>
<dbReference type="Gene3D" id="2.120.10.30">
    <property type="entry name" value="TolB, C-terminal domain"/>
    <property type="match status" value="2"/>
</dbReference>
<feature type="chain" id="PRO_5022202477" evidence="4">
    <location>
        <begin position="26"/>
        <end position="648"/>
    </location>
</feature>
<dbReference type="Pfam" id="PF02897">
    <property type="entry name" value="Peptidase_S9_N"/>
    <property type="match status" value="1"/>
</dbReference>
<evidence type="ECO:0000313" key="8">
    <source>
        <dbReference type="Proteomes" id="UP000321787"/>
    </source>
</evidence>
<evidence type="ECO:0000256" key="3">
    <source>
        <dbReference type="ARBA" id="ARBA00022825"/>
    </source>
</evidence>
<dbReference type="GO" id="GO:0006508">
    <property type="term" value="P:proteolysis"/>
    <property type="evidence" value="ECO:0007669"/>
    <property type="project" value="UniProtKB-KW"/>
</dbReference>
<protein>
    <submittedName>
        <fullName evidence="7">Peptidase S9 family protein</fullName>
    </submittedName>
</protein>
<dbReference type="InterPro" id="IPR002470">
    <property type="entry name" value="Peptidase_S9A"/>
</dbReference>
<dbReference type="PRINTS" id="PR00862">
    <property type="entry name" value="PROLIGOPTASE"/>
</dbReference>
<keyword evidence="3" id="KW-0720">Serine protease</keyword>
<dbReference type="RefSeq" id="WP_146866620.1">
    <property type="nucleotide sequence ID" value="NZ_BJTZ01000051.1"/>
</dbReference>
<dbReference type="InterPro" id="IPR029058">
    <property type="entry name" value="AB_hydrolase_fold"/>
</dbReference>
<dbReference type="InterPro" id="IPR001375">
    <property type="entry name" value="Peptidase_S9_cat"/>
</dbReference>
<keyword evidence="4" id="KW-0732">Signal</keyword>
<dbReference type="Pfam" id="PF00326">
    <property type="entry name" value="Peptidase_S9"/>
    <property type="match status" value="1"/>
</dbReference>
<dbReference type="AlphaFoldDB" id="A0A510UMU6"/>
<evidence type="ECO:0000256" key="1">
    <source>
        <dbReference type="ARBA" id="ARBA00022670"/>
    </source>
</evidence>
<name>A0A510UMU6_ALIFS</name>
<dbReference type="GO" id="GO:0004252">
    <property type="term" value="F:serine-type endopeptidase activity"/>
    <property type="evidence" value="ECO:0007669"/>
    <property type="project" value="InterPro"/>
</dbReference>
<feature type="signal peptide" evidence="4">
    <location>
        <begin position="1"/>
        <end position="25"/>
    </location>
</feature>
<proteinExistence type="predicted"/>
<dbReference type="Gene3D" id="3.40.50.1820">
    <property type="entry name" value="alpha/beta hydrolase"/>
    <property type="match status" value="1"/>
</dbReference>
<keyword evidence="1" id="KW-0645">Protease</keyword>
<feature type="domain" description="Peptidase S9A N-terminal" evidence="6">
    <location>
        <begin position="106"/>
        <end position="370"/>
    </location>
</feature>
<evidence type="ECO:0000256" key="2">
    <source>
        <dbReference type="ARBA" id="ARBA00022801"/>
    </source>
</evidence>
<dbReference type="SUPFAM" id="SSF53474">
    <property type="entry name" value="alpha/beta-Hydrolases"/>
    <property type="match status" value="1"/>
</dbReference>
<gene>
    <name evidence="7" type="ORF">AFI02nite_40040</name>
</gene>
<evidence type="ECO:0000259" key="5">
    <source>
        <dbReference type="Pfam" id="PF00326"/>
    </source>
</evidence>
<comment type="caution">
    <text evidence="7">The sequence shown here is derived from an EMBL/GenBank/DDBJ whole genome shotgun (WGS) entry which is preliminary data.</text>
</comment>